<dbReference type="PANTHER" id="PTHR11848:SF34">
    <property type="entry name" value="TRANSFORMING GROWTH FACTOR BETA-3 PROPROTEIN"/>
    <property type="match status" value="1"/>
</dbReference>
<comment type="function">
    <text evidence="14">Transforming growth factor beta-3: Multifunctional protein that regulates embryogenesis and cell differentiation and is required in various processes such as secondary palate development. Activation into mature form follows different steps: following cleavage of the proprotein in the Golgi apparatus, Latency-associated peptide (LAP) and Transforming growth factor beta-3 (TGF-beta-3) chains remain non-covalently linked rendering TGF-beta-3 inactive during storage in extracellular matrix. At the same time, LAP chain interacts with 'milieu molecules', such as LTBP1 and LRRC32/GARP that control activation of TGF-beta-3 and maintain it in a latent state during storage in extracellular milieus. TGF-beta-3 is released from LAP by integrins: integrin-binding results in distortion of the LAP chain and subsequent release of the active TGF-beta-3. Once activated following release of LAP, TGF-beta-3 acts by binding to TGF-beta receptors (TGFBR1 and TGFBR2), which transduce signal.</text>
</comment>
<dbReference type="GO" id="GO:0031012">
    <property type="term" value="C:extracellular matrix"/>
    <property type="evidence" value="ECO:0007669"/>
    <property type="project" value="Ensembl"/>
</dbReference>
<dbReference type="GO" id="GO:0051781">
    <property type="term" value="P:positive regulation of cell division"/>
    <property type="evidence" value="ECO:0007669"/>
    <property type="project" value="UniProtKB-KW"/>
</dbReference>
<evidence type="ECO:0000256" key="10">
    <source>
        <dbReference type="ARBA" id="ARBA00023157"/>
    </source>
</evidence>
<dbReference type="SUPFAM" id="SSF57501">
    <property type="entry name" value="Cystine-knot cytokines"/>
    <property type="match status" value="1"/>
</dbReference>
<dbReference type="CDD" id="cd19386">
    <property type="entry name" value="TGF_beta_TGFB3"/>
    <property type="match status" value="1"/>
</dbReference>
<sequence length="544" mass="60189">MVQRHGRAPRSPRGGGAARPAAAAAAAAAAEERVGSARRGAPGSAGRGAAHGAGARRGEARRRPLPPAERCQLFLEVVSRARRGEFMRLRAKPQPAGSGEAAAAEAPPGAPRPPLAAARGALPGGSAAAPSHMKMCAQRALVLLSLLSFATVSLALSSCTTLDLEHIKKKRVEAIRGQILSKLRLTSPPESVGPAHVPYQILALYNSTRELLEEMEEEKEESCSQENTESEYYAKEIHKFDMIQGLPEHNELGICPKGVTSNVFRFNVSSAEKNSTNLFRAEFRVLRVPNPSSKRSEQRIELFQILRPDEHIAKQRYLSGRNVQTRGSAEWLSFDVTETVREWLLHRESNLGLEISIHCPCHTFQPNGDILENLHEVLEIKFKGIDSEDDYGRGDLGRLKKQKDLHNPHLILMMLPPHRLESPTLGGQRKKRALDTNYCFRNLEENCCVRPLYIDFRQDLGWKWVHEPKGYFANFCSGPCPYLRSADTTHSTVLGLYNTLNPEASASPCCVPQDLEPLTILYYVGRTPKVEQLSNMVVKSCKCS</sequence>
<keyword evidence="17" id="KW-0472">Membrane</keyword>
<dbReference type="GO" id="GO:0008284">
    <property type="term" value="P:positive regulation of cell population proliferation"/>
    <property type="evidence" value="ECO:0007669"/>
    <property type="project" value="Ensembl"/>
</dbReference>
<evidence type="ECO:0000256" key="4">
    <source>
        <dbReference type="ARBA" id="ARBA00013681"/>
    </source>
</evidence>
<dbReference type="GO" id="GO:0070483">
    <property type="term" value="P:detection of hypoxia"/>
    <property type="evidence" value="ECO:0007669"/>
    <property type="project" value="Ensembl"/>
</dbReference>
<dbReference type="InterPro" id="IPR001839">
    <property type="entry name" value="TGF-b_C"/>
</dbReference>
<keyword evidence="10" id="KW-1015">Disulfide bond</keyword>
<dbReference type="GO" id="GO:0042802">
    <property type="term" value="F:identical protein binding"/>
    <property type="evidence" value="ECO:0007669"/>
    <property type="project" value="Ensembl"/>
</dbReference>
<dbReference type="PROSITE" id="PS00250">
    <property type="entry name" value="TGF_BETA_1"/>
    <property type="match status" value="1"/>
</dbReference>
<evidence type="ECO:0000256" key="17">
    <source>
        <dbReference type="SAM" id="Phobius"/>
    </source>
</evidence>
<feature type="compositionally biased region" description="Low complexity" evidence="16">
    <location>
        <begin position="115"/>
        <end position="129"/>
    </location>
</feature>
<evidence type="ECO:0000256" key="14">
    <source>
        <dbReference type="ARBA" id="ARBA00046153"/>
    </source>
</evidence>
<dbReference type="Proteomes" id="UP000694412">
    <property type="component" value="Chromosome 5"/>
</dbReference>
<dbReference type="InterPro" id="IPR017948">
    <property type="entry name" value="TGFb_CS"/>
</dbReference>
<dbReference type="GO" id="GO:0034713">
    <property type="term" value="F:type I transforming growth factor beta receptor binding"/>
    <property type="evidence" value="ECO:0007669"/>
    <property type="project" value="Ensembl"/>
</dbReference>
<evidence type="ECO:0000256" key="9">
    <source>
        <dbReference type="ARBA" id="ARBA00023030"/>
    </source>
</evidence>
<dbReference type="GO" id="GO:0005125">
    <property type="term" value="F:cytokine activity"/>
    <property type="evidence" value="ECO:0007669"/>
    <property type="project" value="TreeGrafter"/>
</dbReference>
<dbReference type="FunFam" id="2.10.90.10:FF:000004">
    <property type="entry name" value="Transforming growth factor beta"/>
    <property type="match status" value="1"/>
</dbReference>
<dbReference type="GO" id="GO:0051496">
    <property type="term" value="P:positive regulation of stress fiber assembly"/>
    <property type="evidence" value="ECO:0007669"/>
    <property type="project" value="Ensembl"/>
</dbReference>
<dbReference type="GO" id="GO:1904706">
    <property type="term" value="P:negative regulation of vascular associated smooth muscle cell proliferation"/>
    <property type="evidence" value="ECO:0007669"/>
    <property type="project" value="Ensembl"/>
</dbReference>
<protein>
    <recommendedName>
        <fullName evidence="4">Transforming growth factor beta-3 proprotein</fullName>
    </recommendedName>
</protein>
<keyword evidence="12" id="KW-0497">Mitogen</keyword>
<keyword evidence="7" id="KW-0165">Cleavage on pair of basic residues</keyword>
<evidence type="ECO:0000256" key="6">
    <source>
        <dbReference type="ARBA" id="ARBA00022530"/>
    </source>
</evidence>
<evidence type="ECO:0000256" key="11">
    <source>
        <dbReference type="ARBA" id="ARBA00023180"/>
    </source>
</evidence>
<dbReference type="GO" id="GO:0060325">
    <property type="term" value="P:face morphogenesis"/>
    <property type="evidence" value="ECO:0007669"/>
    <property type="project" value="Ensembl"/>
</dbReference>
<name>A0A8C2U7R4_COTJA</name>
<dbReference type="GO" id="GO:0032570">
    <property type="term" value="P:response to progesterone"/>
    <property type="evidence" value="ECO:0007669"/>
    <property type="project" value="Ensembl"/>
</dbReference>
<dbReference type="GO" id="GO:0045893">
    <property type="term" value="P:positive regulation of DNA-templated transcription"/>
    <property type="evidence" value="ECO:0007669"/>
    <property type="project" value="Ensembl"/>
</dbReference>
<gene>
    <name evidence="19" type="primary">TGFB3</name>
</gene>
<evidence type="ECO:0000256" key="1">
    <source>
        <dbReference type="ARBA" id="ARBA00003972"/>
    </source>
</evidence>
<evidence type="ECO:0000256" key="7">
    <source>
        <dbReference type="ARBA" id="ARBA00022685"/>
    </source>
</evidence>
<dbReference type="InterPro" id="IPR016319">
    <property type="entry name" value="TGF-beta"/>
</dbReference>
<reference evidence="19" key="3">
    <citation type="submission" date="2025-09" db="UniProtKB">
        <authorList>
            <consortium name="Ensembl"/>
        </authorList>
    </citation>
    <scope>IDENTIFICATION</scope>
</reference>
<evidence type="ECO:0000256" key="12">
    <source>
        <dbReference type="ARBA" id="ARBA00023246"/>
    </source>
</evidence>
<dbReference type="GO" id="GO:0010718">
    <property type="term" value="P:positive regulation of epithelial to mesenchymal transition"/>
    <property type="evidence" value="ECO:0007669"/>
    <property type="project" value="Ensembl"/>
</dbReference>
<reference evidence="19" key="2">
    <citation type="submission" date="2025-08" db="UniProtKB">
        <authorList>
            <consortium name="Ensembl"/>
        </authorList>
    </citation>
    <scope>IDENTIFICATION</scope>
</reference>
<feature type="transmembrane region" description="Helical" evidence="17">
    <location>
        <begin position="140"/>
        <end position="158"/>
    </location>
</feature>
<dbReference type="GO" id="GO:1905075">
    <property type="term" value="P:positive regulation of tight junction disassembly"/>
    <property type="evidence" value="ECO:0007669"/>
    <property type="project" value="Ensembl"/>
</dbReference>
<dbReference type="GO" id="GO:0007179">
    <property type="term" value="P:transforming growth factor beta receptor signaling pathway"/>
    <property type="evidence" value="ECO:0007669"/>
    <property type="project" value="Ensembl"/>
</dbReference>
<evidence type="ECO:0000256" key="3">
    <source>
        <dbReference type="ARBA" id="ARBA00006656"/>
    </source>
</evidence>
<dbReference type="InterPro" id="IPR015618">
    <property type="entry name" value="TGFB3"/>
</dbReference>
<dbReference type="GO" id="GO:0005114">
    <property type="term" value="F:type II transforming growth factor beta receptor binding"/>
    <property type="evidence" value="ECO:0007669"/>
    <property type="project" value="Ensembl"/>
</dbReference>
<feature type="region of interest" description="Disordered" evidence="16">
    <location>
        <begin position="1"/>
        <end position="65"/>
    </location>
</feature>
<dbReference type="PRINTS" id="PR01426">
    <property type="entry name" value="TGFBETA3"/>
</dbReference>
<keyword evidence="5" id="KW-0964">Secreted</keyword>
<feature type="compositionally biased region" description="Basic residues" evidence="16">
    <location>
        <begin position="1"/>
        <end position="10"/>
    </location>
</feature>
<comment type="similarity">
    <text evidence="3 15">Belongs to the TGF-beta family.</text>
</comment>
<keyword evidence="8" id="KW-0732">Signal</keyword>
<dbReference type="InterPro" id="IPR015615">
    <property type="entry name" value="TGF-beta-rel"/>
</dbReference>
<dbReference type="Ensembl" id="ENSCJPT00005033335.1">
    <property type="protein sequence ID" value="ENSCJPP00005024462.1"/>
    <property type="gene ID" value="ENSCJPG00005019265.1"/>
</dbReference>
<dbReference type="GO" id="GO:0007435">
    <property type="term" value="P:salivary gland morphogenesis"/>
    <property type="evidence" value="ECO:0007669"/>
    <property type="project" value="Ensembl"/>
</dbReference>
<dbReference type="GO" id="GO:0008083">
    <property type="term" value="F:growth factor activity"/>
    <property type="evidence" value="ECO:0007669"/>
    <property type="project" value="UniProtKB-KW"/>
</dbReference>
<keyword evidence="6" id="KW-0272">Extracellular matrix</keyword>
<dbReference type="InterPro" id="IPR001111">
    <property type="entry name" value="TGF-b_propeptide"/>
</dbReference>
<organism evidence="19 20">
    <name type="scientific">Coturnix japonica</name>
    <name type="common">Japanese quail</name>
    <name type="synonym">Coturnix coturnix japonica</name>
    <dbReference type="NCBI Taxonomy" id="93934"/>
    <lineage>
        <taxon>Eukaryota</taxon>
        <taxon>Metazoa</taxon>
        <taxon>Chordata</taxon>
        <taxon>Craniata</taxon>
        <taxon>Vertebrata</taxon>
        <taxon>Euteleostomi</taxon>
        <taxon>Archelosauria</taxon>
        <taxon>Archosauria</taxon>
        <taxon>Dinosauria</taxon>
        <taxon>Saurischia</taxon>
        <taxon>Theropoda</taxon>
        <taxon>Coelurosauria</taxon>
        <taxon>Aves</taxon>
        <taxon>Neognathae</taxon>
        <taxon>Galloanserae</taxon>
        <taxon>Galliformes</taxon>
        <taxon>Phasianidae</taxon>
        <taxon>Perdicinae</taxon>
        <taxon>Coturnix</taxon>
    </lineage>
</organism>
<dbReference type="GO" id="GO:0034714">
    <property type="term" value="F:type III transforming growth factor beta receptor binding"/>
    <property type="evidence" value="ECO:0007669"/>
    <property type="project" value="Ensembl"/>
</dbReference>
<dbReference type="Pfam" id="PF00688">
    <property type="entry name" value="TGFb_propeptide"/>
    <property type="match status" value="1"/>
</dbReference>
<dbReference type="GO" id="GO:0032967">
    <property type="term" value="P:positive regulation of collagen biosynthetic process"/>
    <property type="evidence" value="ECO:0007669"/>
    <property type="project" value="Ensembl"/>
</dbReference>
<evidence type="ECO:0000259" key="18">
    <source>
        <dbReference type="PROSITE" id="PS51362"/>
    </source>
</evidence>
<dbReference type="PRINTS" id="PR01423">
    <property type="entry name" value="TGFBETA"/>
</dbReference>
<keyword evidence="11" id="KW-0325">Glycoprotein</keyword>
<keyword evidence="17" id="KW-0812">Transmembrane</keyword>
<dbReference type="GO" id="GO:0050431">
    <property type="term" value="F:transforming growth factor beta binding"/>
    <property type="evidence" value="ECO:0007669"/>
    <property type="project" value="Ensembl"/>
</dbReference>
<dbReference type="GO" id="GO:0050714">
    <property type="term" value="P:positive regulation of protein secretion"/>
    <property type="evidence" value="ECO:0007669"/>
    <property type="project" value="Ensembl"/>
</dbReference>
<evidence type="ECO:0000313" key="20">
    <source>
        <dbReference type="Proteomes" id="UP000694412"/>
    </source>
</evidence>
<comment type="subcellular location">
    <subcellularLocation>
        <location evidence="2">Secreted</location>
        <location evidence="2">Extracellular space</location>
        <location evidence="2">Extracellular matrix</location>
    </subcellularLocation>
</comment>
<comment type="function">
    <text evidence="13">Required to maintain the Transforming growth factor beta-3 (TGF-beta-3) chain in a latent state during storage in extracellular matrix. Associates non-covalently with TGF-beta-3 and regulates its activation via interaction with 'milieu molecules', such as LTBP1 and LRRC32/GARP, that control activation of TGF-beta-3. Interaction with integrins results in distortion of the Latency-associated peptide chain and subsequent release of the active TGF-beta-3.</text>
</comment>
<dbReference type="PANTHER" id="PTHR11848">
    <property type="entry name" value="TGF-BETA FAMILY"/>
    <property type="match status" value="1"/>
</dbReference>
<dbReference type="Gene3D" id="2.60.120.970">
    <property type="match status" value="1"/>
</dbReference>
<comment type="function">
    <text evidence="1">Transforming growth factor beta-3 proprotein: Precursor of the Latency-associated peptide (LAP) and Transforming growth factor beta-3 (TGF-beta-3) chains, which constitute the regulatory and active subunit of TGF-beta-3, respectively.</text>
</comment>
<keyword evidence="17" id="KW-1133">Transmembrane helix</keyword>
<dbReference type="Gene3D" id="2.10.90.10">
    <property type="entry name" value="Cystine-knot cytokines"/>
    <property type="match status" value="1"/>
</dbReference>
<dbReference type="GO" id="GO:0005615">
    <property type="term" value="C:extracellular space"/>
    <property type="evidence" value="ECO:0007669"/>
    <property type="project" value="InterPro"/>
</dbReference>
<evidence type="ECO:0000256" key="5">
    <source>
        <dbReference type="ARBA" id="ARBA00022525"/>
    </source>
</evidence>
<keyword evidence="20" id="KW-1185">Reference proteome</keyword>
<dbReference type="GO" id="GO:0045216">
    <property type="term" value="P:cell-cell junction organization"/>
    <property type="evidence" value="ECO:0007669"/>
    <property type="project" value="Ensembl"/>
</dbReference>
<dbReference type="GO" id="GO:0010936">
    <property type="term" value="P:negative regulation of macrophage cytokine production"/>
    <property type="evidence" value="ECO:0007669"/>
    <property type="project" value="Ensembl"/>
</dbReference>
<evidence type="ECO:0000256" key="8">
    <source>
        <dbReference type="ARBA" id="ARBA00022729"/>
    </source>
</evidence>
<dbReference type="Pfam" id="PF00019">
    <property type="entry name" value="TGF_beta"/>
    <property type="match status" value="1"/>
</dbReference>
<evidence type="ECO:0000256" key="13">
    <source>
        <dbReference type="ARBA" id="ARBA00045988"/>
    </source>
</evidence>
<feature type="domain" description="TGF-beta family profile" evidence="18">
    <location>
        <begin position="429"/>
        <end position="544"/>
    </location>
</feature>
<feature type="compositionally biased region" description="Low complexity" evidence="16">
    <location>
        <begin position="18"/>
        <end position="29"/>
    </location>
</feature>
<dbReference type="InterPro" id="IPR029034">
    <property type="entry name" value="Cystine-knot_cytokine"/>
</dbReference>
<evidence type="ECO:0000313" key="19">
    <source>
        <dbReference type="Ensembl" id="ENSCJPP00005024462.1"/>
    </source>
</evidence>
<keyword evidence="9 15" id="KW-0339">Growth factor</keyword>
<dbReference type="PROSITE" id="PS51362">
    <property type="entry name" value="TGF_BETA_2"/>
    <property type="match status" value="1"/>
</dbReference>
<dbReference type="SMART" id="SM00204">
    <property type="entry name" value="TGFB"/>
    <property type="match status" value="1"/>
</dbReference>
<evidence type="ECO:0000256" key="15">
    <source>
        <dbReference type="RuleBase" id="RU000354"/>
    </source>
</evidence>
<feature type="region of interest" description="Disordered" evidence="16">
    <location>
        <begin position="90"/>
        <end position="129"/>
    </location>
</feature>
<proteinExistence type="inferred from homology"/>
<evidence type="ECO:0000256" key="16">
    <source>
        <dbReference type="SAM" id="MobiDB-lite"/>
    </source>
</evidence>
<dbReference type="GeneTree" id="ENSGT00940000155747"/>
<dbReference type="FunFam" id="2.60.120.970:FF:000006">
    <property type="entry name" value="Transforming growth factor beta"/>
    <property type="match status" value="1"/>
</dbReference>
<reference evidence="19" key="1">
    <citation type="submission" date="2015-11" db="EMBL/GenBank/DDBJ databases">
        <authorList>
            <consortium name="International Coturnix japonica Genome Analysis Consortium"/>
            <person name="Warren W."/>
            <person name="Burt D.W."/>
            <person name="Antin P.B."/>
            <person name="Lanford R."/>
            <person name="Gros J."/>
            <person name="Wilson R.K."/>
        </authorList>
    </citation>
    <scope>NUCLEOTIDE SEQUENCE [LARGE SCALE GENOMIC DNA]</scope>
</reference>
<accession>A0A8C2U7R4</accession>
<evidence type="ECO:0000256" key="2">
    <source>
        <dbReference type="ARBA" id="ARBA00004498"/>
    </source>
</evidence>
<feature type="compositionally biased region" description="Low complexity" evidence="16">
    <location>
        <begin position="95"/>
        <end position="107"/>
    </location>
</feature>
<dbReference type="AlphaFoldDB" id="A0A8C2U7R4"/>